<reference evidence="2 3" key="1">
    <citation type="journal article" date="2016" name="Genome Announc.">
        <title>Whole-Genome Sequence of Rummeliibacillus stabekisii Strain PP9 Isolated from Antarctic Soil.</title>
        <authorList>
            <person name="da Mota F.F."/>
            <person name="Vollu R.E."/>
            <person name="Jurelevicius D."/>
            <person name="Seldin L."/>
        </authorList>
    </citation>
    <scope>NUCLEOTIDE SEQUENCE [LARGE SCALE GENOMIC DNA]</scope>
    <source>
        <strain evidence="2 3">PP9</strain>
    </source>
</reference>
<evidence type="ECO:0000313" key="3">
    <source>
        <dbReference type="Proteomes" id="UP000076021"/>
    </source>
</evidence>
<gene>
    <name evidence="2" type="ORF">ATY39_16400</name>
</gene>
<dbReference type="KEGG" id="rst:ATY39_16400"/>
<accession>A0A143HGG3</accession>
<dbReference type="Pfam" id="PF22765">
    <property type="entry name" value="DUF7010"/>
    <property type="match status" value="1"/>
</dbReference>
<feature type="transmembrane region" description="Helical" evidence="1">
    <location>
        <begin position="175"/>
        <end position="198"/>
    </location>
</feature>
<dbReference type="InterPro" id="IPR053824">
    <property type="entry name" value="DUF7010"/>
</dbReference>
<organism evidence="2 3">
    <name type="scientific">Rummeliibacillus stabekisii</name>
    <dbReference type="NCBI Taxonomy" id="241244"/>
    <lineage>
        <taxon>Bacteria</taxon>
        <taxon>Bacillati</taxon>
        <taxon>Bacillota</taxon>
        <taxon>Bacilli</taxon>
        <taxon>Bacillales</taxon>
        <taxon>Caryophanaceae</taxon>
        <taxon>Rummeliibacillus</taxon>
    </lineage>
</organism>
<evidence type="ECO:0000256" key="1">
    <source>
        <dbReference type="SAM" id="Phobius"/>
    </source>
</evidence>
<dbReference type="RefSeq" id="WP_066791601.1">
    <property type="nucleotide sequence ID" value="NZ_CP014806.1"/>
</dbReference>
<reference evidence="3" key="2">
    <citation type="submission" date="2016-03" db="EMBL/GenBank/DDBJ databases">
        <authorList>
            <person name="Seldin L."/>
        </authorList>
    </citation>
    <scope>NUCLEOTIDE SEQUENCE [LARGE SCALE GENOMIC DNA]</scope>
    <source>
        <strain evidence="3">PP9</strain>
    </source>
</reference>
<feature type="transmembrane region" description="Helical" evidence="1">
    <location>
        <begin position="120"/>
        <end position="138"/>
    </location>
</feature>
<feature type="transmembrane region" description="Helical" evidence="1">
    <location>
        <begin position="143"/>
        <end position="163"/>
    </location>
</feature>
<proteinExistence type="predicted"/>
<keyword evidence="1" id="KW-0472">Membrane</keyword>
<keyword evidence="3" id="KW-1185">Reference proteome</keyword>
<name>A0A143HGG3_9BACL</name>
<keyword evidence="1" id="KW-1133">Transmembrane helix</keyword>
<dbReference type="AlphaFoldDB" id="A0A143HGG3"/>
<feature type="transmembrane region" description="Helical" evidence="1">
    <location>
        <begin position="21"/>
        <end position="42"/>
    </location>
</feature>
<dbReference type="EMBL" id="CP014806">
    <property type="protein sequence ID" value="AMX00819.1"/>
    <property type="molecule type" value="Genomic_DNA"/>
</dbReference>
<feature type="transmembrane region" description="Helical" evidence="1">
    <location>
        <begin position="48"/>
        <end position="70"/>
    </location>
</feature>
<feature type="transmembrane region" description="Helical" evidence="1">
    <location>
        <begin position="91"/>
        <end position="114"/>
    </location>
</feature>
<dbReference type="OrthoDB" id="123418at2"/>
<evidence type="ECO:0000313" key="2">
    <source>
        <dbReference type="EMBL" id="AMX00819.1"/>
    </source>
</evidence>
<keyword evidence="1" id="KW-0812">Transmembrane</keyword>
<dbReference type="Proteomes" id="UP000076021">
    <property type="component" value="Chromosome"/>
</dbReference>
<sequence>MEREIRVSESVISRADIRGTASGVMFMAFFGTVWADVGIGGLQGLGSIWLLILAIFIGATLFFSGIALIRSSRNLDSTNTHGSKNINVNKWFNIVFATEFLLIIIAAIICNTVGHFDWFFPIMAIIVGVHFFPLAYLFQVKAYYFTGTLLCLLAIVTLLFVPLKSSLGQHQINTWWTLVGLGSMLILWITSLVILSVGRRLLRMARDQ</sequence>
<protein>
    <submittedName>
        <fullName evidence="2">Uncharacterized protein</fullName>
    </submittedName>
</protein>